<dbReference type="InterPro" id="IPR020846">
    <property type="entry name" value="MFS_dom"/>
</dbReference>
<evidence type="ECO:0000259" key="7">
    <source>
        <dbReference type="PROSITE" id="PS50850"/>
    </source>
</evidence>
<name>A0A494XUE4_9BURK</name>
<keyword evidence="4 6" id="KW-1133">Transmembrane helix</keyword>
<feature type="transmembrane region" description="Helical" evidence="6">
    <location>
        <begin position="101"/>
        <end position="120"/>
    </location>
</feature>
<feature type="transmembrane region" description="Helical" evidence="6">
    <location>
        <begin position="226"/>
        <end position="249"/>
    </location>
</feature>
<gene>
    <name evidence="8" type="ORF">D7S86_17330</name>
</gene>
<dbReference type="InterPro" id="IPR011701">
    <property type="entry name" value="MFS"/>
</dbReference>
<evidence type="ECO:0000313" key="9">
    <source>
        <dbReference type="Proteomes" id="UP000270342"/>
    </source>
</evidence>
<keyword evidence="5 6" id="KW-0472">Membrane</keyword>
<feature type="transmembrane region" description="Helical" evidence="6">
    <location>
        <begin position="374"/>
        <end position="400"/>
    </location>
</feature>
<feature type="transmembrane region" description="Helical" evidence="6">
    <location>
        <begin position="187"/>
        <end position="205"/>
    </location>
</feature>
<keyword evidence="9" id="KW-1185">Reference proteome</keyword>
<evidence type="ECO:0000313" key="8">
    <source>
        <dbReference type="EMBL" id="RKP53462.1"/>
    </source>
</evidence>
<feature type="transmembrane region" description="Helical" evidence="6">
    <location>
        <begin position="159"/>
        <end position="181"/>
    </location>
</feature>
<feature type="domain" description="Major facilitator superfamily (MFS) profile" evidence="7">
    <location>
        <begin position="35"/>
        <end position="407"/>
    </location>
</feature>
<dbReference type="Proteomes" id="UP000270342">
    <property type="component" value="Unassembled WGS sequence"/>
</dbReference>
<feature type="transmembrane region" description="Helical" evidence="6">
    <location>
        <begin position="295"/>
        <end position="328"/>
    </location>
</feature>
<dbReference type="Pfam" id="PF07690">
    <property type="entry name" value="MFS_1"/>
    <property type="match status" value="1"/>
</dbReference>
<evidence type="ECO:0000256" key="2">
    <source>
        <dbReference type="ARBA" id="ARBA00022475"/>
    </source>
</evidence>
<dbReference type="GO" id="GO:0005886">
    <property type="term" value="C:plasma membrane"/>
    <property type="evidence" value="ECO:0007669"/>
    <property type="project" value="UniProtKB-SubCell"/>
</dbReference>
<evidence type="ECO:0000256" key="3">
    <source>
        <dbReference type="ARBA" id="ARBA00022692"/>
    </source>
</evidence>
<dbReference type="Gene3D" id="1.20.1250.20">
    <property type="entry name" value="MFS general substrate transporter like domains"/>
    <property type="match status" value="1"/>
</dbReference>
<feature type="transmembrane region" description="Helical" evidence="6">
    <location>
        <begin position="269"/>
        <end position="288"/>
    </location>
</feature>
<feature type="transmembrane region" description="Helical" evidence="6">
    <location>
        <begin position="69"/>
        <end position="89"/>
    </location>
</feature>
<reference evidence="8 9" key="1">
    <citation type="submission" date="2018-10" db="EMBL/GenBank/DDBJ databases">
        <title>Robbsia sp. DHC34, isolated from soil.</title>
        <authorList>
            <person name="Gao Z.-H."/>
            <person name="Qiu L.-H."/>
        </authorList>
    </citation>
    <scope>NUCLEOTIDE SEQUENCE [LARGE SCALE GENOMIC DNA]</scope>
    <source>
        <strain evidence="8 9">DHC34</strain>
    </source>
</reference>
<protein>
    <submittedName>
        <fullName evidence="8">MFS transporter</fullName>
    </submittedName>
</protein>
<dbReference type="InterPro" id="IPR050189">
    <property type="entry name" value="MFS_Efflux_Transporters"/>
</dbReference>
<dbReference type="AlphaFoldDB" id="A0A494XUE4"/>
<organism evidence="8 9">
    <name type="scientific">Pararobbsia silviterrae</name>
    <dbReference type="NCBI Taxonomy" id="1792498"/>
    <lineage>
        <taxon>Bacteria</taxon>
        <taxon>Pseudomonadati</taxon>
        <taxon>Pseudomonadota</taxon>
        <taxon>Betaproteobacteria</taxon>
        <taxon>Burkholderiales</taxon>
        <taxon>Burkholderiaceae</taxon>
        <taxon>Pararobbsia</taxon>
    </lineage>
</organism>
<dbReference type="PANTHER" id="PTHR43124:SF3">
    <property type="entry name" value="CHLORAMPHENICOL EFFLUX PUMP RV0191"/>
    <property type="match status" value="1"/>
</dbReference>
<keyword evidence="2" id="KW-1003">Cell membrane</keyword>
<feature type="transmembrane region" description="Helical" evidence="6">
    <location>
        <begin position="126"/>
        <end position="147"/>
    </location>
</feature>
<dbReference type="OrthoDB" id="7002695at2"/>
<keyword evidence="3 6" id="KW-0812">Transmembrane</keyword>
<evidence type="ECO:0000256" key="4">
    <source>
        <dbReference type="ARBA" id="ARBA00022989"/>
    </source>
</evidence>
<comment type="caution">
    <text evidence="8">The sequence shown here is derived from an EMBL/GenBank/DDBJ whole genome shotgun (WGS) entry which is preliminary data.</text>
</comment>
<proteinExistence type="predicted"/>
<dbReference type="PANTHER" id="PTHR43124">
    <property type="entry name" value="PURINE EFFLUX PUMP PBUE"/>
    <property type="match status" value="1"/>
</dbReference>
<dbReference type="InterPro" id="IPR036259">
    <property type="entry name" value="MFS_trans_sf"/>
</dbReference>
<dbReference type="GO" id="GO:0022857">
    <property type="term" value="F:transmembrane transporter activity"/>
    <property type="evidence" value="ECO:0007669"/>
    <property type="project" value="InterPro"/>
</dbReference>
<evidence type="ECO:0000256" key="6">
    <source>
        <dbReference type="SAM" id="Phobius"/>
    </source>
</evidence>
<dbReference type="SUPFAM" id="SSF103473">
    <property type="entry name" value="MFS general substrate transporter"/>
    <property type="match status" value="1"/>
</dbReference>
<evidence type="ECO:0000256" key="1">
    <source>
        <dbReference type="ARBA" id="ARBA00004651"/>
    </source>
</evidence>
<feature type="transmembrane region" description="Helical" evidence="6">
    <location>
        <begin position="31"/>
        <end position="49"/>
    </location>
</feature>
<evidence type="ECO:0000256" key="5">
    <source>
        <dbReference type="ARBA" id="ARBA00023136"/>
    </source>
</evidence>
<dbReference type="EMBL" id="RBZU01000007">
    <property type="protein sequence ID" value="RKP53462.1"/>
    <property type="molecule type" value="Genomic_DNA"/>
</dbReference>
<dbReference type="PROSITE" id="PS50850">
    <property type="entry name" value="MFS"/>
    <property type="match status" value="1"/>
</dbReference>
<dbReference type="CDD" id="cd17324">
    <property type="entry name" value="MFS_NepI_like"/>
    <property type="match status" value="1"/>
</dbReference>
<comment type="subcellular location">
    <subcellularLocation>
        <location evidence="1">Cell membrane</location>
        <topology evidence="1">Multi-pass membrane protein</topology>
    </subcellularLocation>
</comment>
<sequence length="412" mass="42921">MPLKFPFERPVTSLNARTTAADARRTSTGNLPLTGLLALTACSAIATANESVPAGLLPQLATGFGVTEAWAGQLVTACALGSALAAIPLSAALRGWPRRRVLMLVLAAFFVCNAITTVSSSFSLTLVARLAVGLATGLVWSLLASYARRMVASSQQGRALAIAMMGIPLALSLGVPLSAFLGPRVGWRWIFAAMAAASLLLIVWARRTLPDFPGQDDRRPLQLRRTLNLPGVRPVLFVLMAWILAHYILFTYIAPFLAAHELAGRLDTMLLVFGIASLIGIGMVGALVDRWLRALVLVGLGTFAAVALTLGLCGHSTVAIGIAIAAWGLCFGGQPTLMQTALADAAGDSADVAQAMLVTVFNLSYAGSGALGGILLATAGIGVMPWVILGMALIGLVVAWRAKTHGFAARTT</sequence>
<accession>A0A494XUE4</accession>